<dbReference type="PANTHER" id="PTHR31744:SF210">
    <property type="entry name" value="NAC DOMAIN-CONTAINING PROTEIN 86-LIKE"/>
    <property type="match status" value="1"/>
</dbReference>
<name>A0A9N7R6Y8_STRHE</name>
<feature type="domain" description="NAC" evidence="7">
    <location>
        <begin position="16"/>
        <end position="166"/>
    </location>
</feature>
<dbReference type="InterPro" id="IPR036093">
    <property type="entry name" value="NAC_dom_sf"/>
</dbReference>
<evidence type="ECO:0000313" key="9">
    <source>
        <dbReference type="Proteomes" id="UP001153555"/>
    </source>
</evidence>
<dbReference type="PANTHER" id="PTHR31744">
    <property type="entry name" value="PROTEIN CUP-SHAPED COTYLEDON 2-RELATED"/>
    <property type="match status" value="1"/>
</dbReference>
<evidence type="ECO:0000256" key="4">
    <source>
        <dbReference type="ARBA" id="ARBA00023163"/>
    </source>
</evidence>
<reference evidence="8" key="1">
    <citation type="submission" date="2019-12" db="EMBL/GenBank/DDBJ databases">
        <authorList>
            <person name="Scholes J."/>
        </authorList>
    </citation>
    <scope>NUCLEOTIDE SEQUENCE</scope>
</reference>
<evidence type="ECO:0000256" key="3">
    <source>
        <dbReference type="ARBA" id="ARBA00023125"/>
    </source>
</evidence>
<evidence type="ECO:0000256" key="6">
    <source>
        <dbReference type="SAM" id="MobiDB-lite"/>
    </source>
</evidence>
<evidence type="ECO:0000256" key="1">
    <source>
        <dbReference type="ARBA" id="ARBA00004123"/>
    </source>
</evidence>
<keyword evidence="4" id="KW-0804">Transcription</keyword>
<dbReference type="InterPro" id="IPR003441">
    <property type="entry name" value="NAC-dom"/>
</dbReference>
<keyword evidence="5" id="KW-0539">Nucleus</keyword>
<gene>
    <name evidence="8" type="ORF">SHERM_14722</name>
</gene>
<evidence type="ECO:0000259" key="7">
    <source>
        <dbReference type="PROSITE" id="PS51005"/>
    </source>
</evidence>
<dbReference type="AlphaFoldDB" id="A0A9N7R6Y8"/>
<dbReference type="SUPFAM" id="SSF101941">
    <property type="entry name" value="NAC domain"/>
    <property type="match status" value="1"/>
</dbReference>
<keyword evidence="9" id="KW-1185">Reference proteome</keyword>
<comment type="subcellular location">
    <subcellularLocation>
        <location evidence="1">Nucleus</location>
    </subcellularLocation>
</comment>
<dbReference type="GO" id="GO:0006355">
    <property type="term" value="P:regulation of DNA-templated transcription"/>
    <property type="evidence" value="ECO:0007669"/>
    <property type="project" value="InterPro"/>
</dbReference>
<feature type="region of interest" description="Disordered" evidence="6">
    <location>
        <begin position="225"/>
        <end position="256"/>
    </location>
</feature>
<dbReference type="Pfam" id="PF02365">
    <property type="entry name" value="NAM"/>
    <property type="match status" value="1"/>
</dbReference>
<dbReference type="PROSITE" id="PS51005">
    <property type="entry name" value="NAC"/>
    <property type="match status" value="1"/>
</dbReference>
<protein>
    <submittedName>
        <fullName evidence="8">NAC domain-containing protein 78</fullName>
    </submittedName>
</protein>
<dbReference type="Gene3D" id="2.170.150.80">
    <property type="entry name" value="NAC domain"/>
    <property type="match status" value="1"/>
</dbReference>
<dbReference type="GO" id="GO:0003677">
    <property type="term" value="F:DNA binding"/>
    <property type="evidence" value="ECO:0007669"/>
    <property type="project" value="UniProtKB-KW"/>
</dbReference>
<evidence type="ECO:0000256" key="5">
    <source>
        <dbReference type="ARBA" id="ARBA00023242"/>
    </source>
</evidence>
<keyword evidence="2" id="KW-0805">Transcription regulation</keyword>
<dbReference type="OrthoDB" id="777252at2759"/>
<evidence type="ECO:0000256" key="2">
    <source>
        <dbReference type="ARBA" id="ARBA00023015"/>
    </source>
</evidence>
<organism evidence="8 9">
    <name type="scientific">Striga hermonthica</name>
    <name type="common">Purple witchweed</name>
    <name type="synonym">Buchnera hermonthica</name>
    <dbReference type="NCBI Taxonomy" id="68872"/>
    <lineage>
        <taxon>Eukaryota</taxon>
        <taxon>Viridiplantae</taxon>
        <taxon>Streptophyta</taxon>
        <taxon>Embryophyta</taxon>
        <taxon>Tracheophyta</taxon>
        <taxon>Spermatophyta</taxon>
        <taxon>Magnoliopsida</taxon>
        <taxon>eudicotyledons</taxon>
        <taxon>Gunneridae</taxon>
        <taxon>Pentapetalae</taxon>
        <taxon>asterids</taxon>
        <taxon>lamiids</taxon>
        <taxon>Lamiales</taxon>
        <taxon>Orobanchaceae</taxon>
        <taxon>Buchnereae</taxon>
        <taxon>Striga</taxon>
    </lineage>
</organism>
<proteinExistence type="predicted"/>
<keyword evidence="3" id="KW-0238">DNA-binding</keyword>
<dbReference type="FunFam" id="2.170.150.80:FF:000002">
    <property type="entry name" value="Nac domain-containing protein 86"/>
    <property type="match status" value="1"/>
</dbReference>
<evidence type="ECO:0000313" key="8">
    <source>
        <dbReference type="EMBL" id="CAA0814429.1"/>
    </source>
</evidence>
<dbReference type="GO" id="GO:0005634">
    <property type="term" value="C:nucleus"/>
    <property type="evidence" value="ECO:0007669"/>
    <property type="project" value="UniProtKB-SubCell"/>
</dbReference>
<dbReference type="EMBL" id="CACSLK010012206">
    <property type="protein sequence ID" value="CAA0814429.1"/>
    <property type="molecule type" value="Genomic_DNA"/>
</dbReference>
<sequence>MALSTVVKKKSSSSLLAPGFRFHPTDEELVRYYLRRKVCGKGFLFDAISDVDIYKAEPWDLPSFSKLKSRDLEWYFFSVLDKKYGNGARTNRATEKGYWKTTGKDRAVYHKTQIVGMKKTLVYHIGRAPKGQRTNWVMHEYRLADLELVKAGIIQDAFVLCRVFQKSGSGPKNGEQYGAPFVDEEWENDEFEFFPNAEVVEEVDFGDDAYVDGDDLQQILASADVPYDVSPPLDPKPANGKPDLQTAESINDTPNPLLTASEQYCEFEQQHEMDAMAVKHEHVGGESSKSHDPSDDLLDYLLDEPFVDAPDGLPYSNGGFLEANDLTNPVDNNNTSAFDMLEEYLTFFDAIDNNTEQFVFDPSLMLGTEDLVSDRALVSTEDLNDGNEQSGMQNGFLKNFSRSTLGDKGHNRARVLSWLEIQKGRRVTRDDSKESLGFIRGEEVAEKELGTIEVKAQGIGMYIHAAIGLKKIEGVGPDMATKPNKELQPIIKETQLFSSLILFHSLPSNLSSSSTILYYN</sequence>
<feature type="compositionally biased region" description="Polar residues" evidence="6">
    <location>
        <begin position="246"/>
        <end position="256"/>
    </location>
</feature>
<comment type="caution">
    <text evidence="8">The sequence shown here is derived from an EMBL/GenBank/DDBJ whole genome shotgun (WGS) entry which is preliminary data.</text>
</comment>
<accession>A0A9N7R6Y8</accession>
<dbReference type="Proteomes" id="UP001153555">
    <property type="component" value="Unassembled WGS sequence"/>
</dbReference>